<proteinExistence type="predicted"/>
<feature type="non-terminal residue" evidence="5">
    <location>
        <position position="878"/>
    </location>
</feature>
<feature type="compositionally biased region" description="Basic and acidic residues" evidence="3">
    <location>
        <begin position="48"/>
        <end position="57"/>
    </location>
</feature>
<name>A0A8H6RFZ7_9PEZI</name>
<dbReference type="Pfam" id="PF00179">
    <property type="entry name" value="UQ_con"/>
    <property type="match status" value="1"/>
</dbReference>
<protein>
    <submittedName>
        <fullName evidence="5">Putative ubiquitin-conjugating enzyme protein 17</fullName>
    </submittedName>
</protein>
<dbReference type="Gene3D" id="3.10.110.10">
    <property type="entry name" value="Ubiquitin Conjugating Enzyme"/>
    <property type="match status" value="1"/>
</dbReference>
<dbReference type="Proteomes" id="UP000660729">
    <property type="component" value="Unassembled WGS sequence"/>
</dbReference>
<evidence type="ECO:0000313" key="5">
    <source>
        <dbReference type="EMBL" id="KAF7191160.1"/>
    </source>
</evidence>
<evidence type="ECO:0000259" key="4">
    <source>
        <dbReference type="PROSITE" id="PS50127"/>
    </source>
</evidence>
<comment type="caution">
    <text evidence="5">The sequence shown here is derived from an EMBL/GenBank/DDBJ whole genome shotgun (WGS) entry which is preliminary data.</text>
</comment>
<feature type="region of interest" description="Disordered" evidence="3">
    <location>
        <begin position="168"/>
        <end position="187"/>
    </location>
</feature>
<evidence type="ECO:0000313" key="6">
    <source>
        <dbReference type="Proteomes" id="UP000660729"/>
    </source>
</evidence>
<dbReference type="CDD" id="cd23810">
    <property type="entry name" value="UBCc_BIRC6"/>
    <property type="match status" value="1"/>
</dbReference>
<gene>
    <name evidence="5" type="ORF">HII31_07520</name>
</gene>
<feature type="domain" description="UBC core" evidence="4">
    <location>
        <begin position="624"/>
        <end position="781"/>
    </location>
</feature>
<accession>A0A8H6RFZ7</accession>
<dbReference type="SMART" id="SM00212">
    <property type="entry name" value="UBCc"/>
    <property type="match status" value="1"/>
</dbReference>
<dbReference type="OrthoDB" id="47801at2759"/>
<dbReference type="GO" id="GO:0016740">
    <property type="term" value="F:transferase activity"/>
    <property type="evidence" value="ECO:0007669"/>
    <property type="project" value="UniProtKB-KW"/>
</dbReference>
<dbReference type="InterPro" id="IPR016135">
    <property type="entry name" value="UBQ-conjugating_enzyme/RWD"/>
</dbReference>
<feature type="region of interest" description="Disordered" evidence="3">
    <location>
        <begin position="48"/>
        <end position="91"/>
    </location>
</feature>
<dbReference type="PROSITE" id="PS50127">
    <property type="entry name" value="UBC_2"/>
    <property type="match status" value="1"/>
</dbReference>
<evidence type="ECO:0000256" key="1">
    <source>
        <dbReference type="ARBA" id="ARBA00022679"/>
    </source>
</evidence>
<reference evidence="5" key="1">
    <citation type="submission" date="2020-04" db="EMBL/GenBank/DDBJ databases">
        <title>Draft genome resource of the tomato pathogen Pseudocercospora fuligena.</title>
        <authorList>
            <person name="Zaccaron A."/>
        </authorList>
    </citation>
    <scope>NUCLEOTIDE SEQUENCE</scope>
    <source>
        <strain evidence="5">PF001</strain>
    </source>
</reference>
<dbReference type="EMBL" id="JABCIY010000160">
    <property type="protein sequence ID" value="KAF7191160.1"/>
    <property type="molecule type" value="Genomic_DNA"/>
</dbReference>
<dbReference type="PANTHER" id="PTHR46116">
    <property type="entry name" value="(E3-INDEPENDENT) E2 UBIQUITIN-CONJUGATING ENZYME"/>
    <property type="match status" value="1"/>
</dbReference>
<dbReference type="SUPFAM" id="SSF54495">
    <property type="entry name" value="UBC-like"/>
    <property type="match status" value="1"/>
</dbReference>
<organism evidence="5 6">
    <name type="scientific">Pseudocercospora fuligena</name>
    <dbReference type="NCBI Taxonomy" id="685502"/>
    <lineage>
        <taxon>Eukaryota</taxon>
        <taxon>Fungi</taxon>
        <taxon>Dikarya</taxon>
        <taxon>Ascomycota</taxon>
        <taxon>Pezizomycotina</taxon>
        <taxon>Dothideomycetes</taxon>
        <taxon>Dothideomycetidae</taxon>
        <taxon>Mycosphaerellales</taxon>
        <taxon>Mycosphaerellaceae</taxon>
        <taxon>Pseudocercospora</taxon>
    </lineage>
</organism>
<keyword evidence="6" id="KW-1185">Reference proteome</keyword>
<keyword evidence="1" id="KW-0808">Transferase</keyword>
<dbReference type="PANTHER" id="PTHR46116:SF39">
    <property type="entry name" value="BACULOVIRAL IAP REPEAT-CONTAINING PROTEIN 6"/>
    <property type="match status" value="1"/>
</dbReference>
<sequence>MDFDEQDELRRKRMRFLEKGASSEDTSPKMAGSDLIGDAIKARELELALDHGSERRKQTTPPEAGPTQVANAENAESHERSHPNQDQVVAVFESGEHAELFSVLIEFDENSKYNKPEKSFDSSARLQKPKSARRQNGTGYGGSDDEYYMGMADSMLNPNAQQWTPFTGQGFKLGDSGPEMPPDDYSQGPVAPPIPPVDIEAPKKKKKGGFGSLGGLSGFGSSGGFSSWSTIGKKSKSIFANNFKGAGHSLGSPEAENAGPSVSTPPANFSPAVTKYKSMISMTPHHFGIDSAPVPMTPPHAYLPSTHPVMTPPPPPCPPSMPLGVPLPFMNQSLNDEYLKTLGSHLPHLQPPQISSKQAKKKHDMQDKSITGDEEADIEDEQMTQEDDYWGDEFPVLNPSEIKRRMKAEEKKQEESIKPDEDDLMTARTFARVAALLHLWDGNITAAFTIVPSIIRCSSILDRAAELLRHSTLEEIAGKTELYQKLHDFIYFLAKHPSTSFLVLEDRIAHRPGHTISKVVHRLSTPGISEMSASSLFRCMHALAKMADAELNNADADTGSLNVLCSFNTTYKGLLKGIKAPVAEEKNPDSWQAELRFAQVQDDIMQARHSLYSTEASNSSVAKTRMRRIGKEIKDLRENLPDGIFVRVAESRPDLMKILIIGPRDTPYENGLFEFDLLCQNQFPVSPPKMEFRTTGSGRVRFNPNLYEDGKVCLSLLGTWSGEPWDSEKSTLRQVLVSIQAMIFCETPYLNEPGREMLEDTHPLVIEHNKELRPQTVKYAMLAWLEAEQDSIWSDVVMKHFASKEEEIRSCVKVWAEELKSKTSGVVGTGWAGKTVGEKGGEEVEGDLVAYLKRVLPALKTRSGSSAPSIPPGLEDFM</sequence>
<feature type="region of interest" description="Disordered" evidence="3">
    <location>
        <begin position="112"/>
        <end position="144"/>
    </location>
</feature>
<evidence type="ECO:0000256" key="3">
    <source>
        <dbReference type="SAM" id="MobiDB-lite"/>
    </source>
</evidence>
<evidence type="ECO:0000256" key="2">
    <source>
        <dbReference type="ARBA" id="ARBA00022786"/>
    </source>
</evidence>
<feature type="compositionally biased region" description="Acidic residues" evidence="3">
    <location>
        <begin position="372"/>
        <end position="391"/>
    </location>
</feature>
<keyword evidence="2" id="KW-0833">Ubl conjugation pathway</keyword>
<feature type="region of interest" description="Disordered" evidence="3">
    <location>
        <begin position="344"/>
        <end position="394"/>
    </location>
</feature>
<feature type="region of interest" description="Disordered" evidence="3">
    <location>
        <begin position="14"/>
        <end position="33"/>
    </location>
</feature>
<dbReference type="InterPro" id="IPR000608">
    <property type="entry name" value="UBC"/>
</dbReference>
<dbReference type="AlphaFoldDB" id="A0A8H6RFZ7"/>